<dbReference type="InterPro" id="IPR003961">
    <property type="entry name" value="FN3_dom"/>
</dbReference>
<keyword evidence="3" id="KW-0732">Signal</keyword>
<sequence length="527" mass="54851">MRSRLAALAALILLPVALISQPAHAAVGIHVSGANIVESGGQNLIFRGTSHAHTWYTSQTQSFRDIKSLGANAVRVVLSGGRWTPNNTADVANVVSLCKQNKLICVLENHDTTGYGEQSGAYTLDQAADYWISVKSALVGQEDYVVVNIGNEPIGNNAVTPGWAAATSAAIQKLRTNGFDHALMVDAPNWGQDWQFGMRDNARTVFDSDPDRNVIFSIHMYGVFDTAAEITAYMDAFRTAGLPLVVGEFGHNHSDGNPDEDTIMAQAVSRGLGYFGWSWSGNGGGVEYLDQVTNFDVNQLTSWGQRLFNGTNGIRATSREAAIYGGGGPVDTTPPSTPGTPSASNVTATGARLTWTASTDNVGVTGYDVYRSGGTLLGQTATNAITLSGLTPSTAYQVYVRARDAAGNQSGSSPNASFTTQPGSSGGGCSVAPTVQSQWGDGYVVQAGVTNTGTSAVTGWTVTFTLPAGHQITGSWNATVSVSGQTVTARNASYNGNLGPGGSTSFGFQAGRPGGQTSVPSGYTCAT</sequence>
<dbReference type="InterPro" id="IPR001919">
    <property type="entry name" value="CBD2"/>
</dbReference>
<dbReference type="SMART" id="SM00060">
    <property type="entry name" value="FN3"/>
    <property type="match status" value="1"/>
</dbReference>
<evidence type="ECO:0000256" key="2">
    <source>
        <dbReference type="SAM" id="MobiDB-lite"/>
    </source>
</evidence>
<feature type="compositionally biased region" description="Polar residues" evidence="2">
    <location>
        <begin position="407"/>
        <end position="423"/>
    </location>
</feature>
<feature type="domain" description="CBM2" evidence="5">
    <location>
        <begin position="422"/>
        <end position="527"/>
    </location>
</feature>
<evidence type="ECO:0000313" key="6">
    <source>
        <dbReference type="EMBL" id="MDA0647545.1"/>
    </source>
</evidence>
<dbReference type="EMBL" id="JAPNUD010000316">
    <property type="protein sequence ID" value="MDA0647545.1"/>
    <property type="molecule type" value="Genomic_DNA"/>
</dbReference>
<keyword evidence="7" id="KW-1185">Reference proteome</keyword>
<dbReference type="InterPro" id="IPR001547">
    <property type="entry name" value="Glyco_hydro_5"/>
</dbReference>
<dbReference type="PROSITE" id="PS51173">
    <property type="entry name" value="CBM2"/>
    <property type="match status" value="1"/>
</dbReference>
<dbReference type="Pfam" id="PF00150">
    <property type="entry name" value="Cellulase"/>
    <property type="match status" value="1"/>
</dbReference>
<dbReference type="PANTHER" id="PTHR34142">
    <property type="entry name" value="ENDO-BETA-1,4-GLUCANASE A"/>
    <property type="match status" value="1"/>
</dbReference>
<dbReference type="PANTHER" id="PTHR34142:SF1">
    <property type="entry name" value="GLYCOSIDE HYDROLASE FAMILY 5 DOMAIN-CONTAINING PROTEIN"/>
    <property type="match status" value="1"/>
</dbReference>
<evidence type="ECO:0000259" key="5">
    <source>
        <dbReference type="PROSITE" id="PS51173"/>
    </source>
</evidence>
<evidence type="ECO:0000256" key="3">
    <source>
        <dbReference type="SAM" id="SignalP"/>
    </source>
</evidence>
<reference evidence="6 7" key="1">
    <citation type="submission" date="2022-11" db="EMBL/GenBank/DDBJ databases">
        <title>Nonomuraea corallina sp. nov., a new species of the genus Nonomuraea isolated from sea side sediment in Thai sea.</title>
        <authorList>
            <person name="Ngamcharungchit C."/>
            <person name="Matsumoto A."/>
            <person name="Suriyachadkun C."/>
            <person name="Panbangred W."/>
            <person name="Inahashi Y."/>
            <person name="Intra B."/>
        </authorList>
    </citation>
    <scope>NUCLEOTIDE SEQUENCE [LARGE SCALE GENOMIC DNA]</scope>
    <source>
        <strain evidence="6 7">DSM 43553</strain>
    </source>
</reference>
<feature type="signal peptide" evidence="3">
    <location>
        <begin position="1"/>
        <end position="25"/>
    </location>
</feature>
<dbReference type="RefSeq" id="WP_219542787.1">
    <property type="nucleotide sequence ID" value="NZ_BAABFD010000004.1"/>
</dbReference>
<evidence type="ECO:0000259" key="4">
    <source>
        <dbReference type="PROSITE" id="PS50853"/>
    </source>
</evidence>
<protein>
    <submittedName>
        <fullName evidence="6">Cellulase family glycosylhydrolase</fullName>
    </submittedName>
</protein>
<feature type="domain" description="Fibronectin type-III" evidence="4">
    <location>
        <begin position="337"/>
        <end position="423"/>
    </location>
</feature>
<evidence type="ECO:0000256" key="1">
    <source>
        <dbReference type="ARBA" id="ARBA00022801"/>
    </source>
</evidence>
<dbReference type="CDD" id="cd00063">
    <property type="entry name" value="FN3"/>
    <property type="match status" value="1"/>
</dbReference>
<proteinExistence type="predicted"/>
<dbReference type="PROSITE" id="PS50853">
    <property type="entry name" value="FN3"/>
    <property type="match status" value="1"/>
</dbReference>
<name>A0ABT4TDN2_9ACTN</name>
<accession>A0ABT4TDN2</accession>
<dbReference type="Pfam" id="PF00041">
    <property type="entry name" value="fn3"/>
    <property type="match status" value="1"/>
</dbReference>
<dbReference type="Pfam" id="PF00553">
    <property type="entry name" value="CBM_2"/>
    <property type="match status" value="1"/>
</dbReference>
<organism evidence="6 7">
    <name type="scientific">Nonomuraea ferruginea</name>
    <dbReference type="NCBI Taxonomy" id="46174"/>
    <lineage>
        <taxon>Bacteria</taxon>
        <taxon>Bacillati</taxon>
        <taxon>Actinomycetota</taxon>
        <taxon>Actinomycetes</taxon>
        <taxon>Streptosporangiales</taxon>
        <taxon>Streptosporangiaceae</taxon>
        <taxon>Nonomuraea</taxon>
    </lineage>
</organism>
<keyword evidence="1" id="KW-0378">Hydrolase</keyword>
<comment type="caution">
    <text evidence="6">The sequence shown here is derived from an EMBL/GenBank/DDBJ whole genome shotgun (WGS) entry which is preliminary data.</text>
</comment>
<feature type="region of interest" description="Disordered" evidence="2">
    <location>
        <begin position="406"/>
        <end position="429"/>
    </location>
</feature>
<dbReference type="Proteomes" id="UP001212498">
    <property type="component" value="Unassembled WGS sequence"/>
</dbReference>
<feature type="compositionally biased region" description="Polar residues" evidence="2">
    <location>
        <begin position="515"/>
        <end position="527"/>
    </location>
</feature>
<feature type="region of interest" description="Disordered" evidence="2">
    <location>
        <begin position="505"/>
        <end position="527"/>
    </location>
</feature>
<dbReference type="SMART" id="SM00637">
    <property type="entry name" value="CBD_II"/>
    <property type="match status" value="1"/>
</dbReference>
<feature type="chain" id="PRO_5045957672" evidence="3">
    <location>
        <begin position="26"/>
        <end position="527"/>
    </location>
</feature>
<gene>
    <name evidence="6" type="ORF">OUY24_43540</name>
</gene>
<evidence type="ECO:0000313" key="7">
    <source>
        <dbReference type="Proteomes" id="UP001212498"/>
    </source>
</evidence>